<organism evidence="1 2">
    <name type="scientific">Streptomyces hyaluromycini</name>
    <dbReference type="NCBI Taxonomy" id="1377993"/>
    <lineage>
        <taxon>Bacteria</taxon>
        <taxon>Bacillati</taxon>
        <taxon>Actinomycetota</taxon>
        <taxon>Actinomycetes</taxon>
        <taxon>Kitasatosporales</taxon>
        <taxon>Streptomycetaceae</taxon>
        <taxon>Streptomyces</taxon>
    </lineage>
</organism>
<reference evidence="1 2" key="1">
    <citation type="submission" date="2024-06" db="EMBL/GenBank/DDBJ databases">
        <title>The Natural Products Discovery Center: Release of the First 8490 Sequenced Strains for Exploring Actinobacteria Biosynthetic Diversity.</title>
        <authorList>
            <person name="Kalkreuter E."/>
            <person name="Kautsar S.A."/>
            <person name="Yang D."/>
            <person name="Bader C.D."/>
            <person name="Teijaro C.N."/>
            <person name="Fluegel L."/>
            <person name="Davis C.M."/>
            <person name="Simpson J.R."/>
            <person name="Lauterbach L."/>
            <person name="Steele A.D."/>
            <person name="Gui C."/>
            <person name="Meng S."/>
            <person name="Li G."/>
            <person name="Viehrig K."/>
            <person name="Ye F."/>
            <person name="Su P."/>
            <person name="Kiefer A.F."/>
            <person name="Nichols A."/>
            <person name="Cepeda A.J."/>
            <person name="Yan W."/>
            <person name="Fan B."/>
            <person name="Jiang Y."/>
            <person name="Adhikari A."/>
            <person name="Zheng C.-J."/>
            <person name="Schuster L."/>
            <person name="Cowan T.M."/>
            <person name="Smanski M.J."/>
            <person name="Chevrette M.G."/>
            <person name="De Carvalho L.P.S."/>
            <person name="Shen B."/>
        </authorList>
    </citation>
    <scope>NUCLEOTIDE SEQUENCE [LARGE SCALE GENOMIC DNA]</scope>
    <source>
        <strain evidence="1 2">NPDC000234</strain>
    </source>
</reference>
<proteinExistence type="predicted"/>
<comment type="caution">
    <text evidence="1">The sequence shown here is derived from an EMBL/GenBank/DDBJ whole genome shotgun (WGS) entry which is preliminary data.</text>
</comment>
<dbReference type="EMBL" id="JBEPEK010000470">
    <property type="protein sequence ID" value="MER7185675.1"/>
    <property type="molecule type" value="Genomic_DNA"/>
</dbReference>
<name>A0ABV1X9I3_9ACTN</name>
<evidence type="ECO:0000313" key="1">
    <source>
        <dbReference type="EMBL" id="MER7185675.1"/>
    </source>
</evidence>
<protein>
    <submittedName>
        <fullName evidence="1">Uncharacterized protein</fullName>
    </submittedName>
</protein>
<evidence type="ECO:0000313" key="2">
    <source>
        <dbReference type="Proteomes" id="UP001474181"/>
    </source>
</evidence>
<dbReference type="Proteomes" id="UP001474181">
    <property type="component" value="Unassembled WGS sequence"/>
</dbReference>
<accession>A0ABV1X9I3</accession>
<dbReference type="RefSeq" id="WP_350788766.1">
    <property type="nucleotide sequence ID" value="NZ_JBEPEK010000470.1"/>
</dbReference>
<feature type="non-terminal residue" evidence="1">
    <location>
        <position position="78"/>
    </location>
</feature>
<sequence>MATPVYGAPGGSGDESRLRLAAVRADATLNAFEGLEVDDGHPPQVPPQRTLLVRCLRPVPAGLDAGSLTVVGGVRGDR</sequence>
<gene>
    <name evidence="1" type="ORF">ABT404_40500</name>
</gene>
<keyword evidence="2" id="KW-1185">Reference proteome</keyword>